<sequence>MLAVERVNEKLKRAFADTGCHIRLWGKEPALRVRLSSVGYLGHRPALRGVDLVSRPQSACSAFERESVAVCLGAQLGGLGFESFRLGRLPGDCLAPND</sequence>
<evidence type="ECO:0000313" key="2">
    <source>
        <dbReference type="Proteomes" id="UP000195221"/>
    </source>
</evidence>
<accession>A0A242MVM6</accession>
<protein>
    <submittedName>
        <fullName evidence="1">Uncharacterized protein</fullName>
    </submittedName>
</protein>
<gene>
    <name evidence="1" type="ORF">PAMC26577_13190</name>
</gene>
<dbReference type="Proteomes" id="UP000195221">
    <property type="component" value="Unassembled WGS sequence"/>
</dbReference>
<organism evidence="1 2">
    <name type="scientific">Caballeronia sordidicola</name>
    <name type="common">Burkholderia sordidicola</name>
    <dbReference type="NCBI Taxonomy" id="196367"/>
    <lineage>
        <taxon>Bacteria</taxon>
        <taxon>Pseudomonadati</taxon>
        <taxon>Pseudomonadota</taxon>
        <taxon>Betaproteobacteria</taxon>
        <taxon>Burkholderiales</taxon>
        <taxon>Burkholderiaceae</taxon>
        <taxon>Caballeronia</taxon>
    </lineage>
</organism>
<name>A0A242MVM6_CABSO</name>
<dbReference type="EMBL" id="NBTZ01000050">
    <property type="protein sequence ID" value="OTP75373.1"/>
    <property type="molecule type" value="Genomic_DNA"/>
</dbReference>
<comment type="caution">
    <text evidence="1">The sequence shown here is derived from an EMBL/GenBank/DDBJ whole genome shotgun (WGS) entry which is preliminary data.</text>
</comment>
<dbReference type="AlphaFoldDB" id="A0A242MVM6"/>
<proteinExistence type="predicted"/>
<reference evidence="1 2" key="1">
    <citation type="submission" date="2017-03" db="EMBL/GenBank/DDBJ databases">
        <title>Genome analysis of strain PAMC 26577.</title>
        <authorList>
            <person name="Oh H.-M."/>
            <person name="Yang J.-A."/>
        </authorList>
    </citation>
    <scope>NUCLEOTIDE SEQUENCE [LARGE SCALE GENOMIC DNA]</scope>
    <source>
        <strain evidence="1 2">PAMC 26577</strain>
    </source>
</reference>
<evidence type="ECO:0000313" key="1">
    <source>
        <dbReference type="EMBL" id="OTP75373.1"/>
    </source>
</evidence>